<evidence type="ECO:0000256" key="4">
    <source>
        <dbReference type="ARBA" id="ARBA00022976"/>
    </source>
</evidence>
<keyword evidence="5 7" id="KW-1133">Transmembrane helix</keyword>
<keyword evidence="6 7" id="KW-0472">Membrane</keyword>
<reference evidence="8" key="2">
    <citation type="submission" date="2025-09" db="UniProtKB">
        <authorList>
            <consortium name="Ensembl"/>
        </authorList>
    </citation>
    <scope>IDENTIFICATION</scope>
</reference>
<name>A0A663N6R4_ATHCN</name>
<evidence type="ECO:0000256" key="5">
    <source>
        <dbReference type="ARBA" id="ARBA00022989"/>
    </source>
</evidence>
<accession>A0A663N6R4</accession>
<dbReference type="GO" id="GO:0007219">
    <property type="term" value="P:Notch signaling pathway"/>
    <property type="evidence" value="ECO:0007669"/>
    <property type="project" value="UniProtKB-UniRule"/>
</dbReference>
<dbReference type="InterPro" id="IPR009294">
    <property type="entry name" value="Aph-1"/>
</dbReference>
<dbReference type="Proteomes" id="UP000472269">
    <property type="component" value="Unplaced"/>
</dbReference>
<dbReference type="PANTHER" id="PTHR12889">
    <property type="entry name" value="GAMMA-SECRETASE SUBUNIT APH-1"/>
    <property type="match status" value="1"/>
</dbReference>
<evidence type="ECO:0000313" key="8">
    <source>
        <dbReference type="Ensembl" id="ENSACUP00000020149.1"/>
    </source>
</evidence>
<reference evidence="8" key="1">
    <citation type="submission" date="2025-08" db="UniProtKB">
        <authorList>
            <consortium name="Ensembl"/>
        </authorList>
    </citation>
    <scope>IDENTIFICATION</scope>
</reference>
<keyword evidence="4 7" id="KW-0914">Notch signaling pathway</keyword>
<comment type="subcellular location">
    <subcellularLocation>
        <location evidence="1 7">Membrane</location>
        <topology evidence="1 7">Multi-pass membrane protein</topology>
    </subcellularLocation>
</comment>
<sequence length="275" mass="30257">MTLAVFFGCTFIAFGPALGLFVFTIARDPLRIIILIAGAFFWLVSLLLSSLIWFIAVKASDPRDEPLQKGLLIFGVMFSVLLQEAFRFLYYKLLRKAIEGLVALSEDGCSPISIQQMAYVAGVGFGLMSGAFSMINLLADTLGPGTVGIHGDSQLYFLTSAFMTMVLIFLHTFWGILFFHGCEHRRWWEITAVVVMHLAVSGSVCGVDPAPSRDPEVLRDVPVPSHPCPSLHPGGKSGHHLLCNIFSPELGDPGQSLWGRHWVHLRQPANWCGLL</sequence>
<feature type="transmembrane region" description="Helical" evidence="7">
    <location>
        <begin position="71"/>
        <end position="90"/>
    </location>
</feature>
<feature type="transmembrane region" description="Helical" evidence="7">
    <location>
        <begin position="117"/>
        <end position="135"/>
    </location>
</feature>
<feature type="transmembrane region" description="Helical" evidence="7">
    <location>
        <begin position="155"/>
        <end position="179"/>
    </location>
</feature>
<comment type="caution">
    <text evidence="7">Lacks conserved residue(s) required for the propagation of feature annotation.</text>
</comment>
<organism evidence="8 9">
    <name type="scientific">Athene cunicularia</name>
    <name type="common">Burrowing owl</name>
    <name type="synonym">Speotyto cunicularia</name>
    <dbReference type="NCBI Taxonomy" id="194338"/>
    <lineage>
        <taxon>Eukaryota</taxon>
        <taxon>Metazoa</taxon>
        <taxon>Chordata</taxon>
        <taxon>Craniata</taxon>
        <taxon>Vertebrata</taxon>
        <taxon>Euteleostomi</taxon>
        <taxon>Archelosauria</taxon>
        <taxon>Archosauria</taxon>
        <taxon>Dinosauria</taxon>
        <taxon>Saurischia</taxon>
        <taxon>Theropoda</taxon>
        <taxon>Coelurosauria</taxon>
        <taxon>Aves</taxon>
        <taxon>Neognathae</taxon>
        <taxon>Neoaves</taxon>
        <taxon>Telluraves</taxon>
        <taxon>Strigiformes</taxon>
        <taxon>Strigidae</taxon>
        <taxon>Athene</taxon>
    </lineage>
</organism>
<feature type="transmembrane region" description="Helical" evidence="7">
    <location>
        <begin position="32"/>
        <end position="56"/>
    </location>
</feature>
<dbReference type="Ensembl" id="ENSACUT00000021492.1">
    <property type="protein sequence ID" value="ENSACUP00000020149.1"/>
    <property type="gene ID" value="ENSACUG00000013487.1"/>
</dbReference>
<evidence type="ECO:0000256" key="1">
    <source>
        <dbReference type="ARBA" id="ARBA00004141"/>
    </source>
</evidence>
<evidence type="ECO:0000256" key="2">
    <source>
        <dbReference type="ARBA" id="ARBA00005577"/>
    </source>
</evidence>
<keyword evidence="3 7" id="KW-0812">Transmembrane</keyword>
<evidence type="ECO:0000313" key="9">
    <source>
        <dbReference type="Proteomes" id="UP000472269"/>
    </source>
</evidence>
<comment type="function">
    <text evidence="7">Potential subunit of the gamma-secretase complex, an endoprotease complex that catalyzes the intramembrane cleavage of integral proteins such as Notch receptors.</text>
</comment>
<proteinExistence type="inferred from homology"/>
<dbReference type="AlphaFoldDB" id="A0A663N6R4"/>
<dbReference type="GO" id="GO:0016485">
    <property type="term" value="P:protein processing"/>
    <property type="evidence" value="ECO:0007669"/>
    <property type="project" value="UniProtKB-UniRule"/>
</dbReference>
<evidence type="ECO:0000256" key="3">
    <source>
        <dbReference type="ARBA" id="ARBA00022692"/>
    </source>
</evidence>
<dbReference type="Pfam" id="PF06105">
    <property type="entry name" value="Aph-1"/>
    <property type="match status" value="1"/>
</dbReference>
<comment type="similarity">
    <text evidence="2 7">Belongs to the APH-1 family.</text>
</comment>
<feature type="transmembrane region" description="Helical" evidence="7">
    <location>
        <begin position="6"/>
        <end position="25"/>
    </location>
</feature>
<dbReference type="GO" id="GO:0070765">
    <property type="term" value="C:gamma-secretase complex"/>
    <property type="evidence" value="ECO:0007669"/>
    <property type="project" value="UniProtKB-UniRule"/>
</dbReference>
<keyword evidence="9" id="KW-1185">Reference proteome</keyword>
<evidence type="ECO:0000256" key="7">
    <source>
        <dbReference type="RuleBase" id="RU369072"/>
    </source>
</evidence>
<comment type="subunit">
    <text evidence="7">Component of the gamma-secretase complex.</text>
</comment>
<evidence type="ECO:0000256" key="6">
    <source>
        <dbReference type="ARBA" id="ARBA00023136"/>
    </source>
</evidence>
<protein>
    <recommendedName>
        <fullName evidence="7">Gamma-secretase subunit APH-1</fullName>
        <shortName evidence="7">APH-1</shortName>
    </recommendedName>
</protein>
<gene>
    <name evidence="8" type="primary">APH1A</name>
</gene>